<keyword evidence="14" id="KW-1185">Reference proteome</keyword>
<evidence type="ECO:0000256" key="7">
    <source>
        <dbReference type="RuleBase" id="RU003800"/>
    </source>
</evidence>
<feature type="compositionally biased region" description="Pro residues" evidence="8">
    <location>
        <begin position="45"/>
        <end position="55"/>
    </location>
</feature>
<dbReference type="CDD" id="cd09165">
    <property type="entry name" value="PLDc_PaPPK1_C1_like"/>
    <property type="match status" value="1"/>
</dbReference>
<sequence length="761" mass="86259">MEQTHKHTRDDPSDTLAEVSTRNSEAVTPAASGDIQISGSDLPTDEPPALEPPPLRVNRTRTGIHAKVTPSPEADLADPALYFNRELSNLQFNIRVLEQAQDTSHPLLNRLMFLLIFTSNMDEFFEIRVAGLKHQIAFDRTDPGPDGLLPGKVLDEISRVTHEQVERQYRILNEELIPALEEQHIRFRRRNQWNSQQKTWVRSYFEDEIQPVISPIGLDPSHPFPRLVNKSLNFIVELEGKDAFGREGGLAILPAPRSLPRLIRVPDAITDAGYTEYVFLSSMIHAHAQELFPGMKIKGCYQFRLTRNADLSVDAEDVSDLASALRGELLARRYGDGVRLEVADNCPETLYTFLLKQFELELRDLYQVKGPVNLNRLMEVIGDVGREDLLYTPFTPGIPKALKGDGSLFDAIRREDILLHHPFQSFSPVENLLAEAARDPNVLAIKQTLYRTGADSNIVSSLVEAARQGKEITVVIELRARFDEADNLQLASRLQEAGAIVIYGVMAYKTHAKMLHIVRREHGQLRHYAHLGTGNYHAKTARLYTDYSLLTSNETLCEDVHKVFQQLTGMGKQRTIEKLLHAPFTLHERMVEMIDRETRNAEKGKRAHVIVKCNSLTEPKLIRALYRASRAGVQCDLIIRGVCCLRPDVPGISDNIRVRSVIGRFLEHTRTFHFHNAGNPETWCSSADFMERNMFHRVETCFPLLDKKLAQRVRKDLDTYLVDNCQSWRLESDGHYTQLDAGDAEPISVQETLLFAYAAKA</sequence>
<name>A0A558HGW4_9GAMM</name>
<proteinExistence type="inferred from homology"/>
<dbReference type="Gene3D" id="3.30.870.10">
    <property type="entry name" value="Endonuclease Chain A"/>
    <property type="match status" value="2"/>
</dbReference>
<reference evidence="13 14" key="1">
    <citation type="submission" date="2019-07" db="EMBL/GenBank/DDBJ databases">
        <title>Diversity of Bacteria from Kongsfjorden, Arctic.</title>
        <authorList>
            <person name="Yu Y."/>
        </authorList>
    </citation>
    <scope>NUCLEOTIDE SEQUENCE [LARGE SCALE GENOMIC DNA]</scope>
    <source>
        <strain evidence="13 14">SM1923</strain>
    </source>
</reference>
<dbReference type="Gene3D" id="3.30.1840.10">
    <property type="entry name" value="Polyphosphate kinase middle domain"/>
    <property type="match status" value="1"/>
</dbReference>
<comment type="cofactor">
    <cofactor evidence="6">
        <name>Mg(2+)</name>
        <dbReference type="ChEBI" id="CHEBI:18420"/>
    </cofactor>
</comment>
<dbReference type="STRING" id="553385.GCA_000591415_00996"/>
<evidence type="ECO:0000256" key="2">
    <source>
        <dbReference type="ARBA" id="ARBA00022679"/>
    </source>
</evidence>
<comment type="function">
    <text evidence="6 7">Catalyzes the reversible transfer of the terminal phosphate of ATP to form a long-chain polyphosphate (polyP).</text>
</comment>
<dbReference type="GO" id="GO:0009358">
    <property type="term" value="C:polyphosphate kinase complex"/>
    <property type="evidence" value="ECO:0007669"/>
    <property type="project" value="InterPro"/>
</dbReference>
<dbReference type="EMBL" id="VNFH01000010">
    <property type="protein sequence ID" value="TVU68369.1"/>
    <property type="molecule type" value="Genomic_DNA"/>
</dbReference>
<keyword evidence="6" id="KW-0460">Magnesium</keyword>
<organism evidence="13 14">
    <name type="scientific">Cobetia crustatorum</name>
    <dbReference type="NCBI Taxonomy" id="553385"/>
    <lineage>
        <taxon>Bacteria</taxon>
        <taxon>Pseudomonadati</taxon>
        <taxon>Pseudomonadota</taxon>
        <taxon>Gammaproteobacteria</taxon>
        <taxon>Oceanospirillales</taxon>
        <taxon>Halomonadaceae</taxon>
        <taxon>Cobetia</taxon>
    </lineage>
</organism>
<feature type="domain" description="Polyphosphate kinase N-terminal" evidence="10">
    <location>
        <begin position="82"/>
        <end position="187"/>
    </location>
</feature>
<evidence type="ECO:0000256" key="8">
    <source>
        <dbReference type="SAM" id="MobiDB-lite"/>
    </source>
</evidence>
<dbReference type="InterPro" id="IPR025198">
    <property type="entry name" value="PPK_N_dom"/>
</dbReference>
<feature type="binding site" evidence="6">
    <location>
        <position position="640"/>
    </location>
    <ligand>
        <name>ATP</name>
        <dbReference type="ChEBI" id="CHEBI:30616"/>
    </ligand>
</feature>
<keyword evidence="3 6" id="KW-0547">Nucleotide-binding</keyword>
<feature type="binding site" evidence="6">
    <location>
        <position position="120"/>
    </location>
    <ligand>
        <name>ATP</name>
        <dbReference type="ChEBI" id="CHEBI:30616"/>
    </ligand>
</feature>
<feature type="domain" description="Polyphosphate kinase C-terminal" evidence="12">
    <location>
        <begin position="408"/>
        <end position="572"/>
    </location>
</feature>
<keyword evidence="2 6" id="KW-0808">Transferase</keyword>
<dbReference type="OrthoDB" id="9761456at2"/>
<dbReference type="NCBIfam" id="NF003917">
    <property type="entry name" value="PRK05443.1-1"/>
    <property type="match status" value="1"/>
</dbReference>
<dbReference type="InterPro" id="IPR025200">
    <property type="entry name" value="PPK_C_dom2"/>
</dbReference>
<dbReference type="InterPro" id="IPR036830">
    <property type="entry name" value="PP_kinase_middle_dom_sf"/>
</dbReference>
<dbReference type="Pfam" id="PF13090">
    <property type="entry name" value="PP_kinase_C"/>
    <property type="match status" value="1"/>
</dbReference>
<feature type="active site" description="Phosphohistidine intermediate" evidence="6">
    <location>
        <position position="511"/>
    </location>
</feature>
<feature type="binding site" evidence="6">
    <location>
        <position position="544"/>
    </location>
    <ligand>
        <name>ATP</name>
        <dbReference type="ChEBI" id="CHEBI:30616"/>
    </ligand>
</feature>
<dbReference type="CDD" id="cd09168">
    <property type="entry name" value="PLDc_PaPPK1_C2_like"/>
    <property type="match status" value="1"/>
</dbReference>
<gene>
    <name evidence="13" type="primary">ppk1</name>
    <name evidence="6" type="synonym">ppk</name>
    <name evidence="13" type="ORF">FQP86_14320</name>
</gene>
<comment type="PTM">
    <text evidence="6 7">An intermediate of this reaction is the autophosphorylated ppk in which a phosphate is covalently linked to a histidine residue through a N-P bond.</text>
</comment>
<dbReference type="AlphaFoldDB" id="A0A558HGW4"/>
<evidence type="ECO:0000256" key="4">
    <source>
        <dbReference type="ARBA" id="ARBA00022777"/>
    </source>
</evidence>
<feature type="region of interest" description="Disordered" evidence="8">
    <location>
        <begin position="1"/>
        <end position="59"/>
    </location>
</feature>
<dbReference type="InterPro" id="IPR003414">
    <property type="entry name" value="PP_kinase"/>
</dbReference>
<dbReference type="Proteomes" id="UP000319941">
    <property type="component" value="Unassembled WGS sequence"/>
</dbReference>
<dbReference type="InterPro" id="IPR024953">
    <property type="entry name" value="PP_kinase_middle"/>
</dbReference>
<feature type="domain" description="Polyphosphate kinase middle" evidence="9">
    <location>
        <begin position="196"/>
        <end position="379"/>
    </location>
</feature>
<dbReference type="GO" id="GO:0005524">
    <property type="term" value="F:ATP binding"/>
    <property type="evidence" value="ECO:0007669"/>
    <property type="project" value="UniProtKB-KW"/>
</dbReference>
<evidence type="ECO:0000256" key="5">
    <source>
        <dbReference type="ARBA" id="ARBA00022840"/>
    </source>
</evidence>
<dbReference type="RefSeq" id="WP_144727919.1">
    <property type="nucleotide sequence ID" value="NZ_CAWOWR010000002.1"/>
</dbReference>
<dbReference type="Pfam" id="PF13089">
    <property type="entry name" value="PP_kinase_N"/>
    <property type="match status" value="1"/>
</dbReference>
<comment type="similarity">
    <text evidence="6 7">Belongs to the polyphosphate kinase 1 (PPK1) family.</text>
</comment>
<dbReference type="SUPFAM" id="SSF140356">
    <property type="entry name" value="PPK N-terminal domain-like"/>
    <property type="match status" value="1"/>
</dbReference>
<evidence type="ECO:0000259" key="11">
    <source>
        <dbReference type="Pfam" id="PF13090"/>
    </source>
</evidence>
<keyword evidence="4 6" id="KW-0418">Kinase</keyword>
<dbReference type="NCBIfam" id="NF003921">
    <property type="entry name" value="PRK05443.2-2"/>
    <property type="match status" value="1"/>
</dbReference>
<keyword evidence="5 6" id="KW-0067">ATP-binding</keyword>
<dbReference type="PANTHER" id="PTHR30218:SF0">
    <property type="entry name" value="POLYPHOSPHATE KINASE"/>
    <property type="match status" value="1"/>
</dbReference>
<evidence type="ECO:0000313" key="13">
    <source>
        <dbReference type="EMBL" id="TVU68369.1"/>
    </source>
</evidence>
<dbReference type="InterPro" id="IPR036832">
    <property type="entry name" value="PPK_N_dom_sf"/>
</dbReference>
<evidence type="ECO:0000259" key="12">
    <source>
        <dbReference type="Pfam" id="PF17941"/>
    </source>
</evidence>
<feature type="compositionally biased region" description="Basic and acidic residues" evidence="8">
    <location>
        <begin position="1"/>
        <end position="12"/>
    </location>
</feature>
<dbReference type="GO" id="GO:0006799">
    <property type="term" value="P:polyphosphate biosynthetic process"/>
    <property type="evidence" value="ECO:0007669"/>
    <property type="project" value="UniProtKB-UniRule"/>
</dbReference>
<dbReference type="NCBIfam" id="NF003918">
    <property type="entry name" value="PRK05443.1-2"/>
    <property type="match status" value="1"/>
</dbReference>
<dbReference type="Pfam" id="PF17941">
    <property type="entry name" value="PP_kinase_C_1"/>
    <property type="match status" value="1"/>
</dbReference>
<dbReference type="GO" id="GO:0046872">
    <property type="term" value="F:metal ion binding"/>
    <property type="evidence" value="ECO:0007669"/>
    <property type="project" value="UniProtKB-KW"/>
</dbReference>
<evidence type="ECO:0000313" key="14">
    <source>
        <dbReference type="Proteomes" id="UP000319941"/>
    </source>
</evidence>
<dbReference type="PANTHER" id="PTHR30218">
    <property type="entry name" value="POLYPHOSPHATE KINASE"/>
    <property type="match status" value="1"/>
</dbReference>
<comment type="catalytic activity">
    <reaction evidence="6 7">
        <text>[phosphate](n) + ATP = [phosphate](n+1) + ADP</text>
        <dbReference type="Rhea" id="RHEA:19573"/>
        <dbReference type="Rhea" id="RHEA-COMP:9859"/>
        <dbReference type="Rhea" id="RHEA-COMP:14280"/>
        <dbReference type="ChEBI" id="CHEBI:16838"/>
        <dbReference type="ChEBI" id="CHEBI:30616"/>
        <dbReference type="ChEBI" id="CHEBI:456216"/>
        <dbReference type="EC" id="2.7.4.1"/>
    </reaction>
</comment>
<evidence type="ECO:0000256" key="6">
    <source>
        <dbReference type="HAMAP-Rule" id="MF_00347"/>
    </source>
</evidence>
<dbReference type="SUPFAM" id="SSF143724">
    <property type="entry name" value="PHP14-like"/>
    <property type="match status" value="1"/>
</dbReference>
<dbReference type="Gene3D" id="1.20.58.310">
    <property type="entry name" value="Polyphosphate kinase N-terminal domain"/>
    <property type="match status" value="1"/>
</dbReference>
<protein>
    <recommendedName>
        <fullName evidence="6 7">Polyphosphate kinase</fullName>
        <ecNumber evidence="6 7">2.7.4.1</ecNumber>
    </recommendedName>
    <alternativeName>
        <fullName evidence="6">ATP-polyphosphate phosphotransferase</fullName>
    </alternativeName>
    <alternativeName>
        <fullName evidence="6">Polyphosphoric acid kinase</fullName>
    </alternativeName>
</protein>
<keyword evidence="1 6" id="KW-0597">Phosphoprotein</keyword>
<feature type="binding site" evidence="6">
    <location>
        <position position="451"/>
    </location>
    <ligand>
        <name>Mg(2+)</name>
        <dbReference type="ChEBI" id="CHEBI:18420"/>
    </ligand>
</feature>
<dbReference type="InterPro" id="IPR041108">
    <property type="entry name" value="PP_kinase_C_1"/>
</dbReference>
<evidence type="ECO:0000259" key="9">
    <source>
        <dbReference type="Pfam" id="PF02503"/>
    </source>
</evidence>
<feature type="binding site" evidence="6">
    <location>
        <position position="481"/>
    </location>
    <ligand>
        <name>Mg(2+)</name>
        <dbReference type="ChEBI" id="CHEBI:18420"/>
    </ligand>
</feature>
<dbReference type="SUPFAM" id="SSF56024">
    <property type="entry name" value="Phospholipase D/nuclease"/>
    <property type="match status" value="2"/>
</dbReference>
<dbReference type="EC" id="2.7.4.1" evidence="6 7"/>
<accession>A0A558HGW4</accession>
<evidence type="ECO:0000259" key="10">
    <source>
        <dbReference type="Pfam" id="PF13089"/>
    </source>
</evidence>
<feature type="domain" description="Polyphosphate kinase C-terminal" evidence="11">
    <location>
        <begin position="579"/>
        <end position="750"/>
    </location>
</feature>
<dbReference type="HAMAP" id="MF_00347">
    <property type="entry name" value="Polyphosphate_kinase"/>
    <property type="match status" value="1"/>
</dbReference>
<evidence type="ECO:0000256" key="1">
    <source>
        <dbReference type="ARBA" id="ARBA00022553"/>
    </source>
</evidence>
<evidence type="ECO:0000256" key="3">
    <source>
        <dbReference type="ARBA" id="ARBA00022741"/>
    </source>
</evidence>
<comment type="caution">
    <text evidence="13">The sequence shown here is derived from an EMBL/GenBank/DDBJ whole genome shotgun (WGS) entry which is preliminary data.</text>
</comment>
<dbReference type="PIRSF" id="PIRSF015589">
    <property type="entry name" value="PP_kinase"/>
    <property type="match status" value="1"/>
</dbReference>
<dbReference type="GO" id="GO:0008976">
    <property type="term" value="F:polyphosphate kinase activity"/>
    <property type="evidence" value="ECO:0007669"/>
    <property type="project" value="UniProtKB-UniRule"/>
</dbReference>
<dbReference type="Pfam" id="PF02503">
    <property type="entry name" value="PP_kinase"/>
    <property type="match status" value="1"/>
</dbReference>
<feature type="binding site" evidence="6">
    <location>
        <position position="668"/>
    </location>
    <ligand>
        <name>ATP</name>
        <dbReference type="ChEBI" id="CHEBI:30616"/>
    </ligand>
</feature>
<dbReference type="NCBIfam" id="TIGR03705">
    <property type="entry name" value="poly_P_kin"/>
    <property type="match status" value="1"/>
</dbReference>
<keyword evidence="6" id="KW-0479">Metal-binding</keyword>